<dbReference type="PIRSF" id="PIRSF038471">
    <property type="entry name" value="MreC"/>
    <property type="match status" value="1"/>
</dbReference>
<dbReference type="Pfam" id="PF04085">
    <property type="entry name" value="MreC"/>
    <property type="match status" value="1"/>
</dbReference>
<evidence type="ECO:0000256" key="3">
    <source>
        <dbReference type="ARBA" id="ARBA00022960"/>
    </source>
</evidence>
<proteinExistence type="inferred from homology"/>
<dbReference type="GO" id="GO:0008360">
    <property type="term" value="P:regulation of cell shape"/>
    <property type="evidence" value="ECO:0007669"/>
    <property type="project" value="UniProtKB-KW"/>
</dbReference>
<dbReference type="InterPro" id="IPR042175">
    <property type="entry name" value="Cell/Rod_MreC_2"/>
</dbReference>
<keyword evidence="3" id="KW-0133">Cell shape</keyword>
<evidence type="ECO:0000256" key="1">
    <source>
        <dbReference type="ARBA" id="ARBA00009369"/>
    </source>
</evidence>
<evidence type="ECO:0000256" key="2">
    <source>
        <dbReference type="ARBA" id="ARBA00013855"/>
    </source>
</evidence>
<dbReference type="AlphaFoldDB" id="A0A3B0XLJ2"/>
<evidence type="ECO:0000256" key="4">
    <source>
        <dbReference type="ARBA" id="ARBA00032089"/>
    </source>
</evidence>
<feature type="domain" description="Rod shape-determining protein MreC beta-barrel core" evidence="6">
    <location>
        <begin position="125"/>
        <end position="271"/>
    </location>
</feature>
<dbReference type="InterPro" id="IPR042177">
    <property type="entry name" value="Cell/Rod_1"/>
</dbReference>
<dbReference type="EMBL" id="UOFJ01000161">
    <property type="protein sequence ID" value="VAW65003.1"/>
    <property type="molecule type" value="Genomic_DNA"/>
</dbReference>
<evidence type="ECO:0000313" key="7">
    <source>
        <dbReference type="EMBL" id="VAW65003.1"/>
    </source>
</evidence>
<dbReference type="Gene3D" id="2.40.10.350">
    <property type="entry name" value="Rod shape-determining protein MreC, domain 2"/>
    <property type="match status" value="1"/>
</dbReference>
<dbReference type="PANTHER" id="PTHR34138:SF1">
    <property type="entry name" value="CELL SHAPE-DETERMINING PROTEIN MREC"/>
    <property type="match status" value="1"/>
</dbReference>
<dbReference type="PANTHER" id="PTHR34138">
    <property type="entry name" value="CELL SHAPE-DETERMINING PROTEIN MREC"/>
    <property type="match status" value="1"/>
</dbReference>
<name>A0A3B0XLJ2_9ZZZZ</name>
<organism evidence="7">
    <name type="scientific">hydrothermal vent metagenome</name>
    <dbReference type="NCBI Taxonomy" id="652676"/>
    <lineage>
        <taxon>unclassified sequences</taxon>
        <taxon>metagenomes</taxon>
        <taxon>ecological metagenomes</taxon>
    </lineage>
</organism>
<dbReference type="NCBIfam" id="TIGR00219">
    <property type="entry name" value="mreC"/>
    <property type="match status" value="1"/>
</dbReference>
<reference evidence="7" key="1">
    <citation type="submission" date="2018-06" db="EMBL/GenBank/DDBJ databases">
        <authorList>
            <person name="Zhirakovskaya E."/>
        </authorList>
    </citation>
    <scope>NUCLEOTIDE SEQUENCE</scope>
</reference>
<dbReference type="InterPro" id="IPR007221">
    <property type="entry name" value="MreC"/>
</dbReference>
<dbReference type="Gene3D" id="2.40.10.340">
    <property type="entry name" value="Rod shape-determining protein MreC, domain 1"/>
    <property type="match status" value="1"/>
</dbReference>
<evidence type="ECO:0000256" key="5">
    <source>
        <dbReference type="SAM" id="MobiDB-lite"/>
    </source>
</evidence>
<protein>
    <recommendedName>
        <fullName evidence="2">Cell shape-determining protein MreC</fullName>
    </recommendedName>
    <alternativeName>
        <fullName evidence="4">Cell shape protein MreC</fullName>
    </alternativeName>
</protein>
<feature type="compositionally biased region" description="Basic and acidic residues" evidence="5">
    <location>
        <begin position="304"/>
        <end position="323"/>
    </location>
</feature>
<dbReference type="GO" id="GO:0005886">
    <property type="term" value="C:plasma membrane"/>
    <property type="evidence" value="ECO:0007669"/>
    <property type="project" value="TreeGrafter"/>
</dbReference>
<sequence>MQPLFLQGPSVTLRTILLVIVSIVMMMADHRWGHLESARGVIESYIIYPLRYTINLPSTLLDWTDESLSSHQLLLQENKKLREQQLRAQVSLQKLGVLEKENDRLRKMLSAQPKVGEQVLVAEILSLDIDPYKQLVMLNKGQSSDVYIGQPIIDAWGVMGQVVHLAQESSSALLISDPSHAIPVQVNRSGLRSIAFGTGRSLLLELRYIPHNADLEVGDEIITSGLGGRFPPSYPVGRVVSVERPAGESFAKVLAEPVAHLARSREVLLVWHNAPIKEAVESTDTHVDTGGEGKMVSDVAKPTPKQDENRPSDTDPVDVKPAEGDASAAH</sequence>
<evidence type="ECO:0000259" key="6">
    <source>
        <dbReference type="Pfam" id="PF04085"/>
    </source>
</evidence>
<comment type="similarity">
    <text evidence="1">Belongs to the MreC family.</text>
</comment>
<gene>
    <name evidence="7" type="ORF">MNBD_GAMMA10-429</name>
</gene>
<dbReference type="InterPro" id="IPR055342">
    <property type="entry name" value="MreC_beta-barrel_core"/>
</dbReference>
<feature type="compositionally biased region" description="Basic and acidic residues" evidence="5">
    <location>
        <begin position="281"/>
        <end position="291"/>
    </location>
</feature>
<feature type="region of interest" description="Disordered" evidence="5">
    <location>
        <begin position="281"/>
        <end position="330"/>
    </location>
</feature>
<accession>A0A3B0XLJ2</accession>